<dbReference type="OrthoDB" id="56388at2"/>
<feature type="region of interest" description="Disordered" evidence="1">
    <location>
        <begin position="362"/>
        <end position="383"/>
    </location>
</feature>
<dbReference type="EMBL" id="PYHR01000002">
    <property type="protein sequence ID" value="PWD52158.1"/>
    <property type="molecule type" value="Genomic_DNA"/>
</dbReference>
<dbReference type="AlphaFoldDB" id="A0A2U1ZYT8"/>
<comment type="caution">
    <text evidence="2">The sequence shown here is derived from an EMBL/GenBank/DDBJ whole genome shotgun (WGS) entry which is preliminary data.</text>
</comment>
<keyword evidence="3" id="KW-1185">Reference proteome</keyword>
<dbReference type="RefSeq" id="WP_109230539.1">
    <property type="nucleotide sequence ID" value="NZ_PYHR01000002.1"/>
</dbReference>
<gene>
    <name evidence="2" type="ORF">C8046_17430</name>
</gene>
<evidence type="ECO:0000313" key="3">
    <source>
        <dbReference type="Proteomes" id="UP000245166"/>
    </source>
</evidence>
<feature type="compositionally biased region" description="Low complexity" evidence="1">
    <location>
        <begin position="369"/>
        <end position="383"/>
    </location>
</feature>
<evidence type="ECO:0008006" key="4">
    <source>
        <dbReference type="Google" id="ProtNLM"/>
    </source>
</evidence>
<evidence type="ECO:0000256" key="1">
    <source>
        <dbReference type="SAM" id="MobiDB-lite"/>
    </source>
</evidence>
<organism evidence="2 3">
    <name type="scientific">Serinibacter arcticus</name>
    <dbReference type="NCBI Taxonomy" id="1655435"/>
    <lineage>
        <taxon>Bacteria</taxon>
        <taxon>Bacillati</taxon>
        <taxon>Actinomycetota</taxon>
        <taxon>Actinomycetes</taxon>
        <taxon>Micrococcales</taxon>
        <taxon>Beutenbergiaceae</taxon>
        <taxon>Serinibacter</taxon>
    </lineage>
</organism>
<protein>
    <recommendedName>
        <fullName evidence="4">Tetratricopeptide repeat protein</fullName>
    </recommendedName>
</protein>
<dbReference type="Proteomes" id="UP000245166">
    <property type="component" value="Unassembled WGS sequence"/>
</dbReference>
<accession>A0A2U1ZYT8</accession>
<sequence length="633" mass="66574">MTSAAEDLVGTVTRIGRLPYGLARSEAAAAAVRRAEEPETETVLPYALAGLVDALFWGGEATRALVPFSRLTRLREERPEHFDEVDTSLYFGAFAWMLGGLQDDPTVPAASIENLLTEMEQRYAVAGLSRHAPAYERLRWSVRMERDDADAAYAAWLREPDEPAQACEHCHRTRQGIFLVRGRRYAEAVAVLEAPGLPEEACSTEPADMLSVLALAHLENGDPEAAVRVHRAAVAALARAETDMVGARGRRIALLGRGGETGAALAALVDDQHLLHRAITPFWHLQLLLSVASATGVMRVTEPDRPVRLRDVPATTIAELDTWVRERALALADAFGARAGSPRTRERALAIMDAPAPPPIDLSLSLPRPAAGSGDAAAAPADAVAPTGDDLLARAEREAAAGDDVAAVASYLASSQAARSSGRLLDAGFALAEAARLTDRLGDVEGAHLHYREAVALLTEARTAASDVAPVLVAWAQAATRAGETGELLGAVGEALAVLDVAAHPAAAHLLDARARVLAEIALGDDRPATLARAASDAVAAGEAFAAHGAIDDAGHAFWLAGRLHEEVGESDAAVWGLESAVEAFTLVNAARSRADAAGELVALLRERGQDLQADEVLAALSGRSGRRSGNGR</sequence>
<proteinExistence type="predicted"/>
<reference evidence="2 3" key="1">
    <citation type="submission" date="2018-03" db="EMBL/GenBank/DDBJ databases">
        <title>Genome assembly of novel Miniimonas species PCH200.</title>
        <authorList>
            <person name="Thakur V."/>
            <person name="Kumar V."/>
            <person name="Singh D."/>
        </authorList>
    </citation>
    <scope>NUCLEOTIDE SEQUENCE [LARGE SCALE GENOMIC DNA]</scope>
    <source>
        <strain evidence="2 3">PCH200</strain>
    </source>
</reference>
<evidence type="ECO:0000313" key="2">
    <source>
        <dbReference type="EMBL" id="PWD52158.1"/>
    </source>
</evidence>
<name>A0A2U1ZYT8_9MICO</name>